<evidence type="ECO:0000313" key="3">
    <source>
        <dbReference type="Proteomes" id="UP000028725"/>
    </source>
</evidence>
<dbReference type="SUPFAM" id="SSF51905">
    <property type="entry name" value="FAD/NAD(P)-binding domain"/>
    <property type="match status" value="1"/>
</dbReference>
<evidence type="ECO:0000313" key="2">
    <source>
        <dbReference type="EMBL" id="KFE66533.1"/>
    </source>
</evidence>
<reference evidence="2 3" key="1">
    <citation type="submission" date="2014-04" db="EMBL/GenBank/DDBJ databases">
        <title>Genome assembly of Hyalangium minutum DSM 14724.</title>
        <authorList>
            <person name="Sharma G."/>
            <person name="Subramanian S."/>
        </authorList>
    </citation>
    <scope>NUCLEOTIDE SEQUENCE [LARGE SCALE GENOMIC DNA]</scope>
    <source>
        <strain evidence="2 3">DSM 14724</strain>
    </source>
</reference>
<accession>A0A085WFS0</accession>
<dbReference type="EMBL" id="JMCB01000010">
    <property type="protein sequence ID" value="KFE66533.1"/>
    <property type="molecule type" value="Genomic_DNA"/>
</dbReference>
<dbReference type="Gene3D" id="3.30.9.10">
    <property type="entry name" value="D-Amino Acid Oxidase, subunit A, domain 2"/>
    <property type="match status" value="1"/>
</dbReference>
<dbReference type="OrthoDB" id="311718at2"/>
<keyword evidence="3" id="KW-1185">Reference proteome</keyword>
<dbReference type="RefSeq" id="WP_052420242.1">
    <property type="nucleotide sequence ID" value="NZ_JMCB01000010.1"/>
</dbReference>
<dbReference type="InterPro" id="IPR036188">
    <property type="entry name" value="FAD/NAD-bd_sf"/>
</dbReference>
<dbReference type="STRING" id="394096.DB31_1006"/>
<dbReference type="Pfam" id="PF01266">
    <property type="entry name" value="DAO"/>
    <property type="match status" value="1"/>
</dbReference>
<dbReference type="GO" id="GO:0005737">
    <property type="term" value="C:cytoplasm"/>
    <property type="evidence" value="ECO:0007669"/>
    <property type="project" value="TreeGrafter"/>
</dbReference>
<gene>
    <name evidence="2" type="ORF">DB31_1006</name>
</gene>
<comment type="caution">
    <text evidence="2">The sequence shown here is derived from an EMBL/GenBank/DDBJ whole genome shotgun (WGS) entry which is preliminary data.</text>
</comment>
<feature type="domain" description="FAD dependent oxidoreductase" evidence="1">
    <location>
        <begin position="117"/>
        <end position="504"/>
    </location>
</feature>
<organism evidence="2 3">
    <name type="scientific">Hyalangium minutum</name>
    <dbReference type="NCBI Taxonomy" id="394096"/>
    <lineage>
        <taxon>Bacteria</taxon>
        <taxon>Pseudomonadati</taxon>
        <taxon>Myxococcota</taxon>
        <taxon>Myxococcia</taxon>
        <taxon>Myxococcales</taxon>
        <taxon>Cystobacterineae</taxon>
        <taxon>Archangiaceae</taxon>
        <taxon>Hyalangium</taxon>
    </lineage>
</organism>
<dbReference type="InterPro" id="IPR006076">
    <property type="entry name" value="FAD-dep_OxRdtase"/>
</dbReference>
<sequence>MTLDASSQLLSLAHRKSELREVRRDDLVELRAAATGLVDGHGRTTPALQEALYEIERLLRPRFDPGAAAAFQSWVASVGARMRGLIAMPEEETPYWQLLPNPLAAYRSTPELPTEVDLLIIGAGLTGASAAYHALPLVQAGQRVAVVDLADPASQASGRNGGNFELIPENFLGPYEGLVRERYKFLRVTRPGLQEAELREQAERQARLVVGFGLRNSERFRRIVTEERIDCDYSPHGWLRVAETAEEEVALREEVALVGNEELLVYWSPEKIFAEVGLRSYFGGRCAPKSGNYHPRKFVCGVLGKALERGVGLYTRVRVDNIVTGAGPDPIVCTSEGDIRARRVIVATNAFTSHLFPELEQIACFQSQILNLEHVEDRLKGMTVTEKKGDLYYNFPGASRYVDAQGVRRGMLHVGGGLDRPAPPPEDLQRSMAVLGLVKAGTDRRFPDTRGQPPSRVWTGPMAFTPDRLPALGFFRRSGADPQSLVVAAGFNGYGGSYCVEAGYTAVEMLAAGRALPEVPEDVFSPHRLLL</sequence>
<dbReference type="AlphaFoldDB" id="A0A085WFS0"/>
<name>A0A085WFS0_9BACT</name>
<dbReference type="PANTHER" id="PTHR13847">
    <property type="entry name" value="SARCOSINE DEHYDROGENASE-RELATED"/>
    <property type="match status" value="1"/>
</dbReference>
<dbReference type="Gene3D" id="3.50.50.60">
    <property type="entry name" value="FAD/NAD(P)-binding domain"/>
    <property type="match status" value="1"/>
</dbReference>
<proteinExistence type="predicted"/>
<dbReference type="Proteomes" id="UP000028725">
    <property type="component" value="Unassembled WGS sequence"/>
</dbReference>
<evidence type="ECO:0000259" key="1">
    <source>
        <dbReference type="Pfam" id="PF01266"/>
    </source>
</evidence>
<protein>
    <submittedName>
        <fullName evidence="2">Oxidoreductase</fullName>
    </submittedName>
</protein>
<dbReference type="PANTHER" id="PTHR13847:SF281">
    <property type="entry name" value="FAD DEPENDENT OXIDOREDUCTASE DOMAIN-CONTAINING PROTEIN"/>
    <property type="match status" value="1"/>
</dbReference>